<dbReference type="SUPFAM" id="SSF74788">
    <property type="entry name" value="Cullin repeat-like"/>
    <property type="match status" value="1"/>
</dbReference>
<dbReference type="AlphaFoldDB" id="A0A9W8ZY82"/>
<accession>A0A9W8ZY82</accession>
<comment type="caution">
    <text evidence="6">The sequence shown here is derived from an EMBL/GenBank/DDBJ whole genome shotgun (WGS) entry which is preliminary data.</text>
</comment>
<protein>
    <recommendedName>
        <fullName evidence="4">Exocyst complex protein EXO70</fullName>
    </recommendedName>
</protein>
<comment type="function">
    <text evidence="4">Involved in the secretory pathway as part of the exocyst complex which tethers secretory vesicles to the sites of exocytosis. Also plays a role in the assembly of the exocyst.</text>
</comment>
<evidence type="ECO:0000259" key="5">
    <source>
        <dbReference type="Pfam" id="PF03081"/>
    </source>
</evidence>
<evidence type="ECO:0000256" key="2">
    <source>
        <dbReference type="ARBA" id="ARBA00022448"/>
    </source>
</evidence>
<keyword evidence="2 4" id="KW-0813">Transport</keyword>
<reference evidence="6" key="1">
    <citation type="submission" date="2022-08" db="EMBL/GenBank/DDBJ databases">
        <authorList>
            <consortium name="DOE Joint Genome Institute"/>
            <person name="Min B."/>
            <person name="Riley R."/>
            <person name="Sierra-Patev S."/>
            <person name="Naranjo-Ortiz M."/>
            <person name="Looney B."/>
            <person name="Konkel Z."/>
            <person name="Slot J.C."/>
            <person name="Sakamoto Y."/>
            <person name="Steenwyk J.L."/>
            <person name="Rokas A."/>
            <person name="Carro J."/>
            <person name="Camarero S."/>
            <person name="Ferreira P."/>
            <person name="Molpeceres G."/>
            <person name="Ruiz-Duenas F.J."/>
            <person name="Serrano A."/>
            <person name="Henrissat B."/>
            <person name="Drula E."/>
            <person name="Hughes K.W."/>
            <person name="Mata J.L."/>
            <person name="Ishikawa N.K."/>
            <person name="Vargas-Isla R."/>
            <person name="Ushijima S."/>
            <person name="Smith C.A."/>
            <person name="Ahrendt S."/>
            <person name="Andreopoulos W."/>
            <person name="He G."/>
            <person name="Labutti K."/>
            <person name="Lipzen A."/>
            <person name="Ng V."/>
            <person name="Sandor L."/>
            <person name="Barry K."/>
            <person name="Martinez A.T."/>
            <person name="Xiao Y."/>
            <person name="Gibbons J.G."/>
            <person name="Terashima K."/>
            <person name="Hibbett D.S."/>
            <person name="Grigoriev I.V."/>
        </authorList>
    </citation>
    <scope>NUCLEOTIDE SEQUENCE</scope>
    <source>
        <strain evidence="6">Sp2 HRB7682 ss15</strain>
    </source>
</reference>
<dbReference type="InterPro" id="IPR016159">
    <property type="entry name" value="Cullin_repeat-like_dom_sf"/>
</dbReference>
<dbReference type="InterPro" id="IPR004140">
    <property type="entry name" value="Exo70"/>
</dbReference>
<evidence type="ECO:0000256" key="4">
    <source>
        <dbReference type="RuleBase" id="RU365026"/>
    </source>
</evidence>
<proteinExistence type="inferred from homology"/>
<dbReference type="GO" id="GO:0000145">
    <property type="term" value="C:exocyst"/>
    <property type="evidence" value="ECO:0007669"/>
    <property type="project" value="InterPro"/>
</dbReference>
<dbReference type="GO" id="GO:0006887">
    <property type="term" value="P:exocytosis"/>
    <property type="evidence" value="ECO:0007669"/>
    <property type="project" value="UniProtKB-KW"/>
</dbReference>
<dbReference type="InterPro" id="IPR046364">
    <property type="entry name" value="Exo70_C"/>
</dbReference>
<dbReference type="Proteomes" id="UP001150238">
    <property type="component" value="Unassembled WGS sequence"/>
</dbReference>
<dbReference type="GO" id="GO:0015031">
    <property type="term" value="P:protein transport"/>
    <property type="evidence" value="ECO:0007669"/>
    <property type="project" value="UniProtKB-KW"/>
</dbReference>
<comment type="similarity">
    <text evidence="1 4">Belongs to the EXO70 family.</text>
</comment>
<dbReference type="PANTHER" id="PTHR12542:SF41">
    <property type="entry name" value="EXOCYST COMPLEX COMPONENT 7"/>
    <property type="match status" value="1"/>
</dbReference>
<feature type="domain" description="Exocyst complex subunit Exo70 C-terminal" evidence="5">
    <location>
        <begin position="239"/>
        <end position="609"/>
    </location>
</feature>
<evidence type="ECO:0000313" key="6">
    <source>
        <dbReference type="EMBL" id="KAJ4470021.1"/>
    </source>
</evidence>
<dbReference type="GO" id="GO:0005935">
    <property type="term" value="C:cellular bud neck"/>
    <property type="evidence" value="ECO:0007669"/>
    <property type="project" value="UniProtKB-SubCell"/>
</dbReference>
<evidence type="ECO:0000256" key="1">
    <source>
        <dbReference type="ARBA" id="ARBA00006756"/>
    </source>
</evidence>
<evidence type="ECO:0000313" key="7">
    <source>
        <dbReference type="Proteomes" id="UP001150238"/>
    </source>
</evidence>
<evidence type="ECO:0000256" key="3">
    <source>
        <dbReference type="ARBA" id="ARBA00022483"/>
    </source>
</evidence>
<dbReference type="PANTHER" id="PTHR12542">
    <property type="entry name" value="EXOCYST COMPLEX PROTEIN EXO70"/>
    <property type="match status" value="1"/>
</dbReference>
<dbReference type="Gene3D" id="1.20.1280.170">
    <property type="entry name" value="Exocyst complex component Exo70"/>
    <property type="match status" value="1"/>
</dbReference>
<keyword evidence="3 4" id="KW-0268">Exocytosis</keyword>
<dbReference type="GO" id="GO:0005546">
    <property type="term" value="F:phosphatidylinositol-4,5-bisphosphate binding"/>
    <property type="evidence" value="ECO:0007669"/>
    <property type="project" value="InterPro"/>
</dbReference>
<name>A0A9W8ZY82_9AGAR</name>
<reference evidence="6" key="2">
    <citation type="journal article" date="2023" name="Proc. Natl. Acad. Sci. U.S.A.">
        <title>A global phylogenomic analysis of the shiitake genus Lentinula.</title>
        <authorList>
            <person name="Sierra-Patev S."/>
            <person name="Min B."/>
            <person name="Naranjo-Ortiz M."/>
            <person name="Looney B."/>
            <person name="Konkel Z."/>
            <person name="Slot J.C."/>
            <person name="Sakamoto Y."/>
            <person name="Steenwyk J.L."/>
            <person name="Rokas A."/>
            <person name="Carro J."/>
            <person name="Camarero S."/>
            <person name="Ferreira P."/>
            <person name="Molpeceres G."/>
            <person name="Ruiz-Duenas F.J."/>
            <person name="Serrano A."/>
            <person name="Henrissat B."/>
            <person name="Drula E."/>
            <person name="Hughes K.W."/>
            <person name="Mata J.L."/>
            <person name="Ishikawa N.K."/>
            <person name="Vargas-Isla R."/>
            <person name="Ushijima S."/>
            <person name="Smith C.A."/>
            <person name="Donoghue J."/>
            <person name="Ahrendt S."/>
            <person name="Andreopoulos W."/>
            <person name="He G."/>
            <person name="LaButti K."/>
            <person name="Lipzen A."/>
            <person name="Ng V."/>
            <person name="Riley R."/>
            <person name="Sandor L."/>
            <person name="Barry K."/>
            <person name="Martinez A.T."/>
            <person name="Xiao Y."/>
            <person name="Gibbons J.G."/>
            <person name="Terashima K."/>
            <person name="Grigoriev I.V."/>
            <person name="Hibbett D."/>
        </authorList>
    </citation>
    <scope>NUCLEOTIDE SEQUENCE</scope>
    <source>
        <strain evidence="6">Sp2 HRB7682 ss15</strain>
    </source>
</reference>
<sequence>MDDDSAEIELLEQNLSKTHQISQKMTTILNSFDTRLARLEKSILPLYNSAQILNRRASNIEKALLKIDEVASNQEGIAAEEALILRGPQPGQFEVYKDALQRLNASIAFKASDQDTLDTARLVETGAKKLAQLYTKLVAEGSSGTTPAPGVEIVKAPFPSQLRTTLQPIVAFLRTLPVPSTHPSHPAAAAILTTLKDAQRGYADMRGTWGKKCLEAHGKRVVDRADTVEPIATGRELGAWVQSVLSVAREEYDLLIEMSTLVSPSQLASHFGNLLNPLVLLMSTTITALVAFSKRSLQKYGFLILSAYEALLELQPMWEEISALKVSPESRNDNRKETNEYKDVLHVVRMVCIRMFPEALADIKLSTAGRTGDTSTALLDAAVEAVQFLNNMQEVLVGSSDILSVVGDGNWKMGEGVVVKKQAIVEVSAQTLLEHFIYDIVVTIINTVSLIARTQRRPPFDSFFLLNNIAYLRKNILEPRQESLIDYLTKPTQDMLNSNFRTAKASYLDANFSPLMQSLSDDPKEKGKAATKEKFTRFYDLLEEVLERHRLAKVLEDDAESREAIGNDVIKFLIPSLKAFTQKHKEKEFSKNPQKYIKLSAETVESQLRSIYR</sequence>
<keyword evidence="4" id="KW-0653">Protein transport</keyword>
<comment type="subcellular location">
    <subcellularLocation>
        <location evidence="4">Bud</location>
    </subcellularLocation>
    <subcellularLocation>
        <location evidence="4">Bud neck</location>
    </subcellularLocation>
</comment>
<dbReference type="EMBL" id="JANVFS010000033">
    <property type="protein sequence ID" value="KAJ4470021.1"/>
    <property type="molecule type" value="Genomic_DNA"/>
</dbReference>
<dbReference type="Pfam" id="PF03081">
    <property type="entry name" value="Exo70_C"/>
    <property type="match status" value="1"/>
</dbReference>
<gene>
    <name evidence="6" type="ORF">C8J55DRAFT_523322</name>
</gene>
<organism evidence="6 7">
    <name type="scientific">Lentinula lateritia</name>
    <dbReference type="NCBI Taxonomy" id="40482"/>
    <lineage>
        <taxon>Eukaryota</taxon>
        <taxon>Fungi</taxon>
        <taxon>Dikarya</taxon>
        <taxon>Basidiomycota</taxon>
        <taxon>Agaricomycotina</taxon>
        <taxon>Agaricomycetes</taxon>
        <taxon>Agaricomycetidae</taxon>
        <taxon>Agaricales</taxon>
        <taxon>Marasmiineae</taxon>
        <taxon>Omphalotaceae</taxon>
        <taxon>Lentinula</taxon>
    </lineage>
</organism>